<reference evidence="2" key="1">
    <citation type="submission" date="2015-07" db="EMBL/GenBank/DDBJ databases">
        <title>Draft Genome Sequences of Anaerolinea thermolimosa IMO-1, Bellilinea caldifistulae GOMI-1, Leptolinea tardivitalis YMTK-2, Levilinea saccharolytica KIBI-1,Longilinea arvoryzae KOME-1, Previously Described as Members of the Anaerolineaceae (Chloroflexi).</title>
        <authorList>
            <person name="Sekiguchi Y."/>
            <person name="Ohashi A."/>
            <person name="Matsuura N."/>
            <person name="Tourlousse M.D."/>
        </authorList>
    </citation>
    <scope>NUCLEOTIDE SEQUENCE [LARGE SCALE GENOMIC DNA]</scope>
    <source>
        <strain evidence="2">KOME-1</strain>
    </source>
</reference>
<evidence type="ECO:0000256" key="1">
    <source>
        <dbReference type="SAM" id="Phobius"/>
    </source>
</evidence>
<dbReference type="RefSeq" id="WP_075075506.1">
    <property type="nucleotide sequence ID" value="NZ_DF967973.1"/>
</dbReference>
<organism evidence="2">
    <name type="scientific">Longilinea arvoryzae</name>
    <dbReference type="NCBI Taxonomy" id="360412"/>
    <lineage>
        <taxon>Bacteria</taxon>
        <taxon>Bacillati</taxon>
        <taxon>Chloroflexota</taxon>
        <taxon>Anaerolineae</taxon>
        <taxon>Anaerolineales</taxon>
        <taxon>Anaerolineaceae</taxon>
        <taxon>Longilinea</taxon>
    </lineage>
</organism>
<protein>
    <submittedName>
        <fullName evidence="2">Uncharacterized protein</fullName>
    </submittedName>
</protein>
<evidence type="ECO:0000313" key="3">
    <source>
        <dbReference type="Proteomes" id="UP000055060"/>
    </source>
</evidence>
<name>A0A0K8MZP7_9CHLR</name>
<feature type="transmembrane region" description="Helical" evidence="1">
    <location>
        <begin position="135"/>
        <end position="154"/>
    </location>
</feature>
<feature type="transmembrane region" description="Helical" evidence="1">
    <location>
        <begin position="46"/>
        <end position="66"/>
    </location>
</feature>
<keyword evidence="1" id="KW-0472">Membrane</keyword>
<sequence>MNTNEIRKITTHFNNLQGLKSLPIGVYFLLLAAINLGWLGPLKDRGLLMAILALALLCSVLIQAVYNRRHGKVVQTRRYHVREIVFVLAAVILIFLTILLDSILTYNFGLKLSLQGLAWAIFFFSFAWWIKRVHFAIYGMLFVALSFLPLLGGVDKAWLFDYTQGYIGWILLGLSMIVGGVVDHLYLVNNLRADAEVKDGASI</sequence>
<evidence type="ECO:0000313" key="2">
    <source>
        <dbReference type="EMBL" id="GAP16127.1"/>
    </source>
</evidence>
<feature type="transmembrane region" description="Helical" evidence="1">
    <location>
        <begin position="86"/>
        <end position="106"/>
    </location>
</feature>
<feature type="transmembrane region" description="Helical" evidence="1">
    <location>
        <begin position="166"/>
        <end position="188"/>
    </location>
</feature>
<proteinExistence type="predicted"/>
<keyword evidence="1" id="KW-1133">Transmembrane helix</keyword>
<dbReference type="EMBL" id="DF967973">
    <property type="protein sequence ID" value="GAP16127.1"/>
    <property type="molecule type" value="Genomic_DNA"/>
</dbReference>
<gene>
    <name evidence="2" type="ORF">LARV_03923</name>
</gene>
<accession>A0A0K8MZP7</accession>
<keyword evidence="3" id="KW-1185">Reference proteome</keyword>
<feature type="transmembrane region" description="Helical" evidence="1">
    <location>
        <begin position="112"/>
        <end position="130"/>
    </location>
</feature>
<dbReference type="AlphaFoldDB" id="A0A0K8MZP7"/>
<feature type="transmembrane region" description="Helical" evidence="1">
    <location>
        <begin position="21"/>
        <end position="40"/>
    </location>
</feature>
<keyword evidence="1" id="KW-0812">Transmembrane</keyword>
<dbReference type="STRING" id="360412.LARV_03923"/>
<dbReference type="Proteomes" id="UP000055060">
    <property type="component" value="Unassembled WGS sequence"/>
</dbReference>